<organism evidence="1 2">
    <name type="scientific">Thalassospira lohafexi</name>
    <dbReference type="NCBI Taxonomy" id="744227"/>
    <lineage>
        <taxon>Bacteria</taxon>
        <taxon>Pseudomonadati</taxon>
        <taxon>Pseudomonadota</taxon>
        <taxon>Alphaproteobacteria</taxon>
        <taxon>Rhodospirillales</taxon>
        <taxon>Thalassospiraceae</taxon>
        <taxon>Thalassospira</taxon>
    </lineage>
</organism>
<keyword evidence="2" id="KW-1185">Reference proteome</keyword>
<dbReference type="RefSeq" id="WP_101303822.1">
    <property type="nucleotide sequence ID" value="NZ_NXGX01000006.1"/>
</dbReference>
<sequence length="118" mass="12958">MAKKTKGAAQAAPTIRVARLDQSGLLVSYDDMPKGSVAAVVDGMPEWVEGGDCDLKPGRYCWNPQAGRFDVVTRMKVEAETAIIEGFRHLRDTEGMTLPASTESWIAEYDKRKARAGR</sequence>
<reference evidence="1 2" key="1">
    <citation type="submission" date="2017-09" db="EMBL/GenBank/DDBJ databases">
        <title>Biodiversity and function of Thalassospira species in the particle-attached aromatic-hydrocarbon-degrading consortia from the surface seawater of the China South Sea.</title>
        <authorList>
            <person name="Dong C."/>
            <person name="Lai Q."/>
            <person name="Shao Z."/>
        </authorList>
    </citation>
    <scope>NUCLEOTIDE SEQUENCE [LARGE SCALE GENOMIC DNA]</scope>
    <source>
        <strain evidence="1 2">139Z-12</strain>
    </source>
</reference>
<protein>
    <submittedName>
        <fullName evidence="1">Uncharacterized protein</fullName>
    </submittedName>
</protein>
<gene>
    <name evidence="1" type="ORF">COO92_16350</name>
</gene>
<dbReference type="AlphaFoldDB" id="A0A2N3L3X7"/>
<comment type="caution">
    <text evidence="1">The sequence shown here is derived from an EMBL/GenBank/DDBJ whole genome shotgun (WGS) entry which is preliminary data.</text>
</comment>
<evidence type="ECO:0000313" key="1">
    <source>
        <dbReference type="EMBL" id="PKR57511.1"/>
    </source>
</evidence>
<name>A0A2N3L3X7_9PROT</name>
<dbReference type="EMBL" id="NXGX01000006">
    <property type="protein sequence ID" value="PKR57511.1"/>
    <property type="molecule type" value="Genomic_DNA"/>
</dbReference>
<proteinExistence type="predicted"/>
<dbReference type="Proteomes" id="UP000233332">
    <property type="component" value="Unassembled WGS sequence"/>
</dbReference>
<evidence type="ECO:0000313" key="2">
    <source>
        <dbReference type="Proteomes" id="UP000233332"/>
    </source>
</evidence>
<accession>A0A2N3L3X7</accession>